<dbReference type="GO" id="GO:0005524">
    <property type="term" value="F:ATP binding"/>
    <property type="evidence" value="ECO:0007669"/>
    <property type="project" value="UniProtKB-KW"/>
</dbReference>
<dbReference type="GO" id="GO:0005783">
    <property type="term" value="C:endoplasmic reticulum"/>
    <property type="evidence" value="ECO:0007669"/>
    <property type="project" value="TreeGrafter"/>
</dbReference>
<gene>
    <name evidence="5" type="ORF">RS030_192933</name>
</gene>
<feature type="signal peptide" evidence="3">
    <location>
        <begin position="1"/>
        <end position="22"/>
    </location>
</feature>
<dbReference type="Gene3D" id="3.40.50.12780">
    <property type="entry name" value="N-terminal domain of ligase-like"/>
    <property type="match status" value="1"/>
</dbReference>
<protein>
    <recommendedName>
        <fullName evidence="4">AMP-dependent synthetase/ligase domain-containing protein</fullName>
    </recommendedName>
</protein>
<evidence type="ECO:0000256" key="2">
    <source>
        <dbReference type="ARBA" id="ARBA00022840"/>
    </source>
</evidence>
<proteinExistence type="predicted"/>
<dbReference type="InterPro" id="IPR042099">
    <property type="entry name" value="ANL_N_sf"/>
</dbReference>
<comment type="caution">
    <text evidence="5">The sequence shown here is derived from an EMBL/GenBank/DDBJ whole genome shotgun (WGS) entry which is preliminary data.</text>
</comment>
<keyword evidence="6" id="KW-1185">Reference proteome</keyword>
<dbReference type="SUPFAM" id="SSF56801">
    <property type="entry name" value="Acetyl-CoA synthetase-like"/>
    <property type="match status" value="1"/>
</dbReference>
<dbReference type="GO" id="GO:0016020">
    <property type="term" value="C:membrane"/>
    <property type="evidence" value="ECO:0007669"/>
    <property type="project" value="TreeGrafter"/>
</dbReference>
<dbReference type="PROSITE" id="PS00455">
    <property type="entry name" value="AMP_BINDING"/>
    <property type="match status" value="1"/>
</dbReference>
<dbReference type="AlphaFoldDB" id="A0AAV9XZZ3"/>
<dbReference type="InterPro" id="IPR000873">
    <property type="entry name" value="AMP-dep_synth/lig_dom"/>
</dbReference>
<dbReference type="InterPro" id="IPR020845">
    <property type="entry name" value="AMP-binding_CS"/>
</dbReference>
<dbReference type="EMBL" id="JAWDEY010000010">
    <property type="protein sequence ID" value="KAK6589795.1"/>
    <property type="molecule type" value="Genomic_DNA"/>
</dbReference>
<evidence type="ECO:0000259" key="4">
    <source>
        <dbReference type="Pfam" id="PF00501"/>
    </source>
</evidence>
<keyword evidence="2" id="KW-0067">ATP-binding</keyword>
<evidence type="ECO:0000313" key="6">
    <source>
        <dbReference type="Proteomes" id="UP001311799"/>
    </source>
</evidence>
<evidence type="ECO:0000256" key="3">
    <source>
        <dbReference type="SAM" id="SignalP"/>
    </source>
</evidence>
<evidence type="ECO:0000313" key="5">
    <source>
        <dbReference type="EMBL" id="KAK6589795.1"/>
    </source>
</evidence>
<name>A0AAV9XZZ3_9CRYT</name>
<sequence>MKIQKLSLLVFVFIMSITLIGCSKKNKYYLGNWKKTVHSVALEGTDDNPLMSSIYRHWEHKGALIGNFENEISNLIELLKRGMVASSDGYLFGRRKQKESKHYDPITRLKEDDDQKLAKKKKKKNIPIFEWYRYSSVLTLASEFGSGLLALKDAVPFVDHSPDIEKPVRVISVLTKNRLEWSLTEVACSTFGIVLSPMYDALGTEGVAHSINLVKSSTVVVSMEALKTILSVLHETPAIRYVVLLRPDNGGDSDSPLHKVEKTNEYLRAYGEEVSLESYNIPDHVKFITFEAVMIFGSSNPQQPTPSGYNDVNSIYFTSGTTGVPKGAIHTNGNWISGAASSLRSFLNRSDCSLGPTDRYLSFLPQAHIFEREVQHILTYSGATICFYGGDILKIGEDMQAAKPTVFIAVPRLFTRIYKGKILPEVRKKSDFSQRFFFKLVKRKTESNHPVKHWLYDTLVFKKISSVLGGKIKFTLSGAAPLDSDTQRNMRAVLRTYLVQGYGTTEALAAFCPEFTDLRVDNVGGPIPCIEYRLLSIPEMEYDSKANPPRGELLIRGATIFKGYLKQPKETAEAIDSDGWLHTGDVAEITENGAVKIIDRRKHLFKLSQGEYISPEALENIYLAHSPFVSQIFITALTTESSIVAFIVPDPEYTKTWIKKNAVSDSVVDNSLVKELCEEANNVYLSSSGSKSTELRKAIISSLREVELKQGIKGFKKIGDFLLECEGFTIENGLLTPTNKLMRHKAGKHYSSLIEKIYNIINGRQDAKKD</sequence>
<reference evidence="5 6" key="1">
    <citation type="submission" date="2023-10" db="EMBL/GenBank/DDBJ databases">
        <title>Comparative genomics analysis reveals potential genetic determinants of host preference in Cryptosporidium xiaoi.</title>
        <authorList>
            <person name="Xiao L."/>
            <person name="Li J."/>
        </authorList>
    </citation>
    <scope>NUCLEOTIDE SEQUENCE [LARGE SCALE GENOMIC DNA]</scope>
    <source>
        <strain evidence="5 6">52996</strain>
    </source>
</reference>
<accession>A0AAV9XZZ3</accession>
<dbReference type="PROSITE" id="PS51257">
    <property type="entry name" value="PROKAR_LIPOPROTEIN"/>
    <property type="match status" value="1"/>
</dbReference>
<dbReference type="PANTHER" id="PTHR43272">
    <property type="entry name" value="LONG-CHAIN-FATTY-ACID--COA LIGASE"/>
    <property type="match status" value="1"/>
</dbReference>
<dbReference type="GO" id="GO:0004467">
    <property type="term" value="F:long-chain fatty acid-CoA ligase activity"/>
    <property type="evidence" value="ECO:0007669"/>
    <property type="project" value="TreeGrafter"/>
</dbReference>
<evidence type="ECO:0000256" key="1">
    <source>
        <dbReference type="ARBA" id="ARBA00022741"/>
    </source>
</evidence>
<keyword evidence="1" id="KW-0547">Nucleotide-binding</keyword>
<dbReference type="Proteomes" id="UP001311799">
    <property type="component" value="Unassembled WGS sequence"/>
</dbReference>
<feature type="chain" id="PRO_5043776812" description="AMP-dependent synthetase/ligase domain-containing protein" evidence="3">
    <location>
        <begin position="23"/>
        <end position="770"/>
    </location>
</feature>
<dbReference type="PANTHER" id="PTHR43272:SF33">
    <property type="entry name" value="AMP-BINDING DOMAIN-CONTAINING PROTEIN-RELATED"/>
    <property type="match status" value="1"/>
</dbReference>
<keyword evidence="3" id="KW-0732">Signal</keyword>
<feature type="domain" description="AMP-dependent synthetase/ligase" evidence="4">
    <location>
        <begin position="169"/>
        <end position="565"/>
    </location>
</feature>
<organism evidence="5 6">
    <name type="scientific">Cryptosporidium xiaoi</name>
    <dbReference type="NCBI Taxonomy" id="659607"/>
    <lineage>
        <taxon>Eukaryota</taxon>
        <taxon>Sar</taxon>
        <taxon>Alveolata</taxon>
        <taxon>Apicomplexa</taxon>
        <taxon>Conoidasida</taxon>
        <taxon>Coccidia</taxon>
        <taxon>Eucoccidiorida</taxon>
        <taxon>Eimeriorina</taxon>
        <taxon>Cryptosporidiidae</taxon>
        <taxon>Cryptosporidium</taxon>
    </lineage>
</organism>
<dbReference type="Pfam" id="PF00501">
    <property type="entry name" value="AMP-binding"/>
    <property type="match status" value="1"/>
</dbReference>